<proteinExistence type="inferred from homology"/>
<dbReference type="InterPro" id="IPR003500">
    <property type="entry name" value="RpiB_LacA_LacB"/>
</dbReference>
<accession>A0ABN6PY29</accession>
<dbReference type="PIRSF" id="PIRSF005384">
    <property type="entry name" value="RpiB_LacA_B"/>
    <property type="match status" value="1"/>
</dbReference>
<dbReference type="NCBIfam" id="TIGR00689">
    <property type="entry name" value="rpiB_lacA_lacB"/>
    <property type="match status" value="1"/>
</dbReference>
<protein>
    <submittedName>
        <fullName evidence="3">Ribose-5-phosphate isomerase</fullName>
    </submittedName>
</protein>
<evidence type="ECO:0000313" key="3">
    <source>
        <dbReference type="EMBL" id="BDI08085.1"/>
    </source>
</evidence>
<reference evidence="3" key="1">
    <citation type="submission" date="2022-04" db="EMBL/GenBank/DDBJ databases">
        <title>Whole genome sequence of Sphaerotilus sp. FB-5.</title>
        <authorList>
            <person name="Takeda M."/>
            <person name="Narihara S."/>
            <person name="Akimoto M."/>
            <person name="Akimoto R."/>
            <person name="Nishiyashiki S."/>
            <person name="Murakami T."/>
        </authorList>
    </citation>
    <scope>NUCLEOTIDE SEQUENCE</scope>
    <source>
        <strain evidence="3">FB-5</strain>
    </source>
</reference>
<gene>
    <name evidence="3" type="ORF">CATMQ487_50550</name>
</gene>
<sequence>MKIALGCDEAAYEMKEAIKALLAQQGHELVDFGTHDGSPVLYPDVGVALAEGVARGEAERGLLFCGTGIGMAISANKVPGIRAAQAHDTYSAERASKSNDAQIITIGARVVGIELAKSIVQSFLASAFEPRSLPKLEALAAHEKRLIAAAR</sequence>
<dbReference type="RefSeq" id="WP_251971219.1">
    <property type="nucleotide sequence ID" value="NZ_AP025730.1"/>
</dbReference>
<dbReference type="PANTHER" id="PTHR43732:SF1">
    <property type="entry name" value="RIBOSE 5-PHOSPHATE ISOMERASE"/>
    <property type="match status" value="1"/>
</dbReference>
<dbReference type="Pfam" id="PF02502">
    <property type="entry name" value="LacAB_rpiB"/>
    <property type="match status" value="1"/>
</dbReference>
<dbReference type="Gene3D" id="3.40.1400.10">
    <property type="entry name" value="Sugar-phosphate isomerase, RpiB/LacA/LacB"/>
    <property type="match status" value="1"/>
</dbReference>
<dbReference type="InterPro" id="IPR051812">
    <property type="entry name" value="SPI_LacAB/RpiB"/>
</dbReference>
<dbReference type="GO" id="GO:0016853">
    <property type="term" value="F:isomerase activity"/>
    <property type="evidence" value="ECO:0007669"/>
    <property type="project" value="UniProtKB-KW"/>
</dbReference>
<dbReference type="NCBIfam" id="NF004051">
    <property type="entry name" value="PRK05571.1"/>
    <property type="match status" value="1"/>
</dbReference>
<dbReference type="Proteomes" id="UP001057498">
    <property type="component" value="Chromosome"/>
</dbReference>
<dbReference type="EMBL" id="AP025730">
    <property type="protein sequence ID" value="BDI08085.1"/>
    <property type="molecule type" value="Genomic_DNA"/>
</dbReference>
<evidence type="ECO:0000256" key="1">
    <source>
        <dbReference type="ARBA" id="ARBA00008754"/>
    </source>
</evidence>
<evidence type="ECO:0000313" key="4">
    <source>
        <dbReference type="Proteomes" id="UP001057498"/>
    </source>
</evidence>
<dbReference type="SUPFAM" id="SSF89623">
    <property type="entry name" value="Ribose/Galactose isomerase RpiB/AlsB"/>
    <property type="match status" value="1"/>
</dbReference>
<keyword evidence="2 3" id="KW-0413">Isomerase</keyword>
<dbReference type="PANTHER" id="PTHR43732">
    <property type="entry name" value="RIBOSE 5-PHOSPHATE ISOMERASE-RELATED"/>
    <property type="match status" value="1"/>
</dbReference>
<evidence type="ECO:0000256" key="2">
    <source>
        <dbReference type="ARBA" id="ARBA00023235"/>
    </source>
</evidence>
<dbReference type="InterPro" id="IPR036569">
    <property type="entry name" value="RpiB_LacA_LacB_sf"/>
</dbReference>
<keyword evidence="4" id="KW-1185">Reference proteome</keyword>
<name>A0ABN6PY29_9BURK</name>
<comment type="similarity">
    <text evidence="1">Belongs to the LacAB/RpiB family.</text>
</comment>
<organism evidence="3 4">
    <name type="scientific">Sphaerotilus microaerophilus</name>
    <dbReference type="NCBI Taxonomy" id="2914710"/>
    <lineage>
        <taxon>Bacteria</taxon>
        <taxon>Pseudomonadati</taxon>
        <taxon>Pseudomonadota</taxon>
        <taxon>Betaproteobacteria</taxon>
        <taxon>Burkholderiales</taxon>
        <taxon>Sphaerotilaceae</taxon>
        <taxon>Sphaerotilus</taxon>
    </lineage>
</organism>